<keyword evidence="1" id="KW-0479">Metal-binding</keyword>
<dbReference type="RefSeq" id="WP_121917461.1">
    <property type="nucleotide sequence ID" value="NZ_REFV01000008.1"/>
</dbReference>
<dbReference type="InterPro" id="IPR051158">
    <property type="entry name" value="Metallophosphoesterase_sf"/>
</dbReference>
<dbReference type="PANTHER" id="PTHR31302:SF31">
    <property type="entry name" value="PHOSPHODIESTERASE YAEI"/>
    <property type="match status" value="1"/>
</dbReference>
<dbReference type="InterPro" id="IPR004843">
    <property type="entry name" value="Calcineurin-like_PHP"/>
</dbReference>
<dbReference type="Proteomes" id="UP000281985">
    <property type="component" value="Unassembled WGS sequence"/>
</dbReference>
<organism evidence="5 6">
    <name type="scientific">Dokdonia sinensis</name>
    <dbReference type="NCBI Taxonomy" id="2479847"/>
    <lineage>
        <taxon>Bacteria</taxon>
        <taxon>Pseudomonadati</taxon>
        <taxon>Bacteroidota</taxon>
        <taxon>Flavobacteriia</taxon>
        <taxon>Flavobacteriales</taxon>
        <taxon>Flavobacteriaceae</taxon>
        <taxon>Dokdonia</taxon>
    </lineage>
</organism>
<dbReference type="CDD" id="cd07385">
    <property type="entry name" value="MPP_YkuE_C"/>
    <property type="match status" value="1"/>
</dbReference>
<dbReference type="SUPFAM" id="SSF56300">
    <property type="entry name" value="Metallo-dependent phosphatases"/>
    <property type="match status" value="1"/>
</dbReference>
<evidence type="ECO:0000256" key="2">
    <source>
        <dbReference type="ARBA" id="ARBA00022801"/>
    </source>
</evidence>
<dbReference type="GO" id="GO:0046872">
    <property type="term" value="F:metal ion binding"/>
    <property type="evidence" value="ECO:0007669"/>
    <property type="project" value="UniProtKB-KW"/>
</dbReference>
<evidence type="ECO:0000313" key="5">
    <source>
        <dbReference type="EMBL" id="RMB58537.1"/>
    </source>
</evidence>
<dbReference type="GO" id="GO:0009245">
    <property type="term" value="P:lipid A biosynthetic process"/>
    <property type="evidence" value="ECO:0007669"/>
    <property type="project" value="TreeGrafter"/>
</dbReference>
<sequence>MLRFFIFIAIILALDIYAFQAFRFMVKGRWGTILYFLITVFIIGGMVYQFSTGGRRNMSVLTQFFIVSFVILIVCKLVIIATMFGEDIFRFFKSAFANLPAGRQERNSDSFYFPSRRKFVSQLALGLASIPFASILYGVIVGRYNFKVLKYTLTFDDLPEAFDGYKITQISDIHSGSFDNKEKVDYAIDLINEQASDAILFTGDMVNNLASEMEPWKESFGRLKAKDGKFSVLGNHDYGDYVDWESAEAKVENLDNLKTIQKDMGFNLLLNEHRFIEKDGQRLAIVGVENWGAGGFKKAGDLNKAITGLNKDDFRILMSHDPSHWEFEVKDHPDHFHLTLSGHTHGMQFGIEIPGWFKWSPVKWRYKYWAGIYEDSRQYINVNRGFGYLAFPGRVGIWPEITVIELKKGGATA</sequence>
<keyword evidence="3" id="KW-1133">Transmembrane helix</keyword>
<feature type="transmembrane region" description="Helical" evidence="3">
    <location>
        <begin position="28"/>
        <end position="48"/>
    </location>
</feature>
<feature type="transmembrane region" description="Helical" evidence="3">
    <location>
        <begin position="60"/>
        <end position="84"/>
    </location>
</feature>
<dbReference type="InterPro" id="IPR029052">
    <property type="entry name" value="Metallo-depent_PP-like"/>
</dbReference>
<proteinExistence type="predicted"/>
<dbReference type="OrthoDB" id="9780884at2"/>
<evidence type="ECO:0000259" key="4">
    <source>
        <dbReference type="Pfam" id="PF00149"/>
    </source>
</evidence>
<dbReference type="GO" id="GO:0008758">
    <property type="term" value="F:UDP-2,3-diacylglucosamine hydrolase activity"/>
    <property type="evidence" value="ECO:0007669"/>
    <property type="project" value="TreeGrafter"/>
</dbReference>
<feature type="domain" description="Calcineurin-like phosphoesterase" evidence="4">
    <location>
        <begin position="166"/>
        <end position="346"/>
    </location>
</feature>
<reference evidence="5 6" key="1">
    <citation type="submission" date="2018-10" db="EMBL/GenBank/DDBJ databases">
        <title>Dokdonia luteus sp. nov., isolated from sea water.</title>
        <authorList>
            <person name="Zhou L.Y."/>
            <person name="Du Z.J."/>
        </authorList>
    </citation>
    <scope>NUCLEOTIDE SEQUENCE [LARGE SCALE GENOMIC DNA]</scope>
    <source>
        <strain evidence="5 6">SH27</strain>
    </source>
</reference>
<dbReference type="Pfam" id="PF00149">
    <property type="entry name" value="Metallophos"/>
    <property type="match status" value="1"/>
</dbReference>
<accession>A0A3M0G308</accession>
<keyword evidence="3" id="KW-0812">Transmembrane</keyword>
<evidence type="ECO:0000256" key="3">
    <source>
        <dbReference type="SAM" id="Phobius"/>
    </source>
</evidence>
<protein>
    <submittedName>
        <fullName evidence="5">Metallophosphoesterase</fullName>
    </submittedName>
</protein>
<feature type="transmembrane region" description="Helical" evidence="3">
    <location>
        <begin position="119"/>
        <end position="140"/>
    </location>
</feature>
<dbReference type="EMBL" id="REFV01000008">
    <property type="protein sequence ID" value="RMB58537.1"/>
    <property type="molecule type" value="Genomic_DNA"/>
</dbReference>
<dbReference type="Gene3D" id="3.60.21.10">
    <property type="match status" value="1"/>
</dbReference>
<comment type="caution">
    <text evidence="5">The sequence shown here is derived from an EMBL/GenBank/DDBJ whole genome shotgun (WGS) entry which is preliminary data.</text>
</comment>
<dbReference type="PANTHER" id="PTHR31302">
    <property type="entry name" value="TRANSMEMBRANE PROTEIN WITH METALLOPHOSPHOESTERASE DOMAIN-RELATED"/>
    <property type="match status" value="1"/>
</dbReference>
<dbReference type="GO" id="GO:0016020">
    <property type="term" value="C:membrane"/>
    <property type="evidence" value="ECO:0007669"/>
    <property type="project" value="GOC"/>
</dbReference>
<evidence type="ECO:0000256" key="1">
    <source>
        <dbReference type="ARBA" id="ARBA00022723"/>
    </source>
</evidence>
<dbReference type="AlphaFoldDB" id="A0A3M0G308"/>
<name>A0A3M0G308_9FLAO</name>
<keyword evidence="3" id="KW-0472">Membrane</keyword>
<gene>
    <name evidence="5" type="ORF">EAX61_09545</name>
</gene>
<keyword evidence="6" id="KW-1185">Reference proteome</keyword>
<evidence type="ECO:0000313" key="6">
    <source>
        <dbReference type="Proteomes" id="UP000281985"/>
    </source>
</evidence>
<keyword evidence="2" id="KW-0378">Hydrolase</keyword>